<gene>
    <name evidence="1" type="ORF">G0P99_06650</name>
</gene>
<sequence>MIPRRKTRNNDEALSAFIAAKAEIDTMLERLTALSADHFEFDPDAINWGAVGSINSVAADLRKITDFLFGEGEHAA</sequence>
<dbReference type="RefSeq" id="WP_164128614.1">
    <property type="nucleotide sequence ID" value="NZ_JAAGOX010000011.1"/>
</dbReference>
<dbReference type="AlphaFoldDB" id="A0A6B2NKI8"/>
<name>A0A6B2NKI8_9RHOB</name>
<proteinExistence type="predicted"/>
<evidence type="ECO:0000313" key="1">
    <source>
        <dbReference type="EMBL" id="NDW44631.1"/>
    </source>
</evidence>
<comment type="caution">
    <text evidence="1">The sequence shown here is derived from an EMBL/GenBank/DDBJ whole genome shotgun (WGS) entry which is preliminary data.</text>
</comment>
<reference evidence="1" key="1">
    <citation type="submission" date="2020-02" db="EMBL/GenBank/DDBJ databases">
        <title>Delineation of the pyrene-degrading pathway in Roseobacter clade bacteria by genomic analysis.</title>
        <authorList>
            <person name="Zhou H."/>
            <person name="Wang H."/>
        </authorList>
    </citation>
    <scope>NUCLEOTIDE SEQUENCE</scope>
    <source>
        <strain evidence="1">PrR005</strain>
    </source>
</reference>
<protein>
    <submittedName>
        <fullName evidence="1">Uncharacterized protein</fullName>
    </submittedName>
</protein>
<accession>A0A6B2NKI8</accession>
<organism evidence="1">
    <name type="scientific">Ruegeria sp. PrR005</name>
    <dbReference type="NCBI Taxonomy" id="2706882"/>
    <lineage>
        <taxon>Bacteria</taxon>
        <taxon>Pseudomonadati</taxon>
        <taxon>Pseudomonadota</taxon>
        <taxon>Alphaproteobacteria</taxon>
        <taxon>Rhodobacterales</taxon>
        <taxon>Roseobacteraceae</taxon>
        <taxon>Ruegeria</taxon>
    </lineage>
</organism>
<dbReference type="EMBL" id="JAAGOX010000011">
    <property type="protein sequence ID" value="NDW44631.1"/>
    <property type="molecule type" value="Genomic_DNA"/>
</dbReference>